<name>A0A139I7U1_9PEZI</name>
<dbReference type="AlphaFoldDB" id="A0A139I7U1"/>
<organism evidence="1 2">
    <name type="scientific">Pseudocercospora musae</name>
    <dbReference type="NCBI Taxonomy" id="113226"/>
    <lineage>
        <taxon>Eukaryota</taxon>
        <taxon>Fungi</taxon>
        <taxon>Dikarya</taxon>
        <taxon>Ascomycota</taxon>
        <taxon>Pezizomycotina</taxon>
        <taxon>Dothideomycetes</taxon>
        <taxon>Dothideomycetidae</taxon>
        <taxon>Mycosphaerellales</taxon>
        <taxon>Mycosphaerellaceae</taxon>
        <taxon>Pseudocercospora</taxon>
    </lineage>
</organism>
<comment type="caution">
    <text evidence="1">The sequence shown here is derived from an EMBL/GenBank/DDBJ whole genome shotgun (WGS) entry which is preliminary data.</text>
</comment>
<proteinExistence type="predicted"/>
<accession>A0A139I7U1</accession>
<dbReference type="OrthoDB" id="531008at2759"/>
<keyword evidence="2" id="KW-1185">Reference proteome</keyword>
<protein>
    <submittedName>
        <fullName evidence="1">Uncharacterized protein</fullName>
    </submittedName>
</protein>
<gene>
    <name evidence="1" type="ORF">AC579_2323</name>
</gene>
<dbReference type="EMBL" id="LFZO01000239">
    <property type="protein sequence ID" value="KXT10764.1"/>
    <property type="molecule type" value="Genomic_DNA"/>
</dbReference>
<sequence>MMAENFRDTDLSWVRETGDWNLELDYTTAKLAIACQSRATSDHAHCNALWSCCPHSHIHKFGTFGTFGALKCLLLL</sequence>
<evidence type="ECO:0000313" key="1">
    <source>
        <dbReference type="EMBL" id="KXT10764.1"/>
    </source>
</evidence>
<evidence type="ECO:0000313" key="2">
    <source>
        <dbReference type="Proteomes" id="UP000073492"/>
    </source>
</evidence>
<dbReference type="Proteomes" id="UP000073492">
    <property type="component" value="Unassembled WGS sequence"/>
</dbReference>
<reference evidence="1 2" key="1">
    <citation type="submission" date="2015-07" db="EMBL/GenBank/DDBJ databases">
        <title>Comparative genomics of the Sigatoka disease complex on banana suggests a link between parallel evolutionary changes in Pseudocercospora fijiensis and Pseudocercospora eumusae and increased virulence on the banana host.</title>
        <authorList>
            <person name="Chang T.-C."/>
            <person name="Salvucci A."/>
            <person name="Crous P.W."/>
            <person name="Stergiopoulos I."/>
        </authorList>
    </citation>
    <scope>NUCLEOTIDE SEQUENCE [LARGE SCALE GENOMIC DNA]</scope>
    <source>
        <strain evidence="1 2">CBS 116634</strain>
    </source>
</reference>